<keyword evidence="5" id="KW-1185">Reference proteome</keyword>
<accession>A0A6M4AWR0</accession>
<dbReference type="PANTHER" id="PTHR30055:SF235">
    <property type="entry name" value="TRANSCRIPTIONAL REGULATORY PROTEIN"/>
    <property type="match status" value="1"/>
</dbReference>
<dbReference type="EMBL" id="CP053015">
    <property type="protein sequence ID" value="QJQ31411.1"/>
    <property type="molecule type" value="Genomic_DNA"/>
</dbReference>
<organism evidence="4 5">
    <name type="scientific">Sphingomonas lacunae</name>
    <dbReference type="NCBI Taxonomy" id="2698828"/>
    <lineage>
        <taxon>Bacteria</taxon>
        <taxon>Pseudomonadati</taxon>
        <taxon>Pseudomonadota</taxon>
        <taxon>Alphaproteobacteria</taxon>
        <taxon>Sphingomonadales</taxon>
        <taxon>Sphingomonadaceae</taxon>
        <taxon>Sphingomonas</taxon>
    </lineage>
</organism>
<evidence type="ECO:0000313" key="5">
    <source>
        <dbReference type="Proteomes" id="UP000503018"/>
    </source>
</evidence>
<dbReference type="Gene3D" id="1.10.357.10">
    <property type="entry name" value="Tetracycline Repressor, domain 2"/>
    <property type="match status" value="1"/>
</dbReference>
<dbReference type="Pfam" id="PF00440">
    <property type="entry name" value="TetR_N"/>
    <property type="match status" value="1"/>
</dbReference>
<dbReference type="PANTHER" id="PTHR30055">
    <property type="entry name" value="HTH-TYPE TRANSCRIPTIONAL REGULATOR RUTR"/>
    <property type="match status" value="1"/>
</dbReference>
<feature type="domain" description="HTH tetR-type" evidence="3">
    <location>
        <begin position="11"/>
        <end position="71"/>
    </location>
</feature>
<dbReference type="GO" id="GO:0000976">
    <property type="term" value="F:transcription cis-regulatory region binding"/>
    <property type="evidence" value="ECO:0007669"/>
    <property type="project" value="TreeGrafter"/>
</dbReference>
<dbReference type="InterPro" id="IPR009057">
    <property type="entry name" value="Homeodomain-like_sf"/>
</dbReference>
<reference evidence="4 5" key="1">
    <citation type="submission" date="2020-01" db="EMBL/GenBank/DDBJ databases">
        <title>Sphingomonas sp. strain CSW-10.</title>
        <authorList>
            <person name="Chen W.-M."/>
        </authorList>
    </citation>
    <scope>NUCLEOTIDE SEQUENCE [LARGE SCALE GENOMIC DNA]</scope>
    <source>
        <strain evidence="4 5">CSW-10</strain>
    </source>
</reference>
<proteinExistence type="predicted"/>
<dbReference type="KEGG" id="slan:GV829_02220"/>
<keyword evidence="1 2" id="KW-0238">DNA-binding</keyword>
<evidence type="ECO:0000259" key="3">
    <source>
        <dbReference type="PROSITE" id="PS50977"/>
    </source>
</evidence>
<dbReference type="InterPro" id="IPR041678">
    <property type="entry name" value="TetR_C_16"/>
</dbReference>
<dbReference type="InterPro" id="IPR001647">
    <property type="entry name" value="HTH_TetR"/>
</dbReference>
<dbReference type="SUPFAM" id="SSF48498">
    <property type="entry name" value="Tetracyclin repressor-like, C-terminal domain"/>
    <property type="match status" value="1"/>
</dbReference>
<evidence type="ECO:0000256" key="2">
    <source>
        <dbReference type="PROSITE-ProRule" id="PRU00335"/>
    </source>
</evidence>
<evidence type="ECO:0000256" key="1">
    <source>
        <dbReference type="ARBA" id="ARBA00023125"/>
    </source>
</evidence>
<dbReference type="AlphaFoldDB" id="A0A6M4AWR0"/>
<dbReference type="InterPro" id="IPR036271">
    <property type="entry name" value="Tet_transcr_reg_TetR-rel_C_sf"/>
</dbReference>
<dbReference type="Proteomes" id="UP000503018">
    <property type="component" value="Chromosome"/>
</dbReference>
<evidence type="ECO:0000313" key="4">
    <source>
        <dbReference type="EMBL" id="QJQ31411.1"/>
    </source>
</evidence>
<dbReference type="GO" id="GO:0003700">
    <property type="term" value="F:DNA-binding transcription factor activity"/>
    <property type="evidence" value="ECO:0007669"/>
    <property type="project" value="TreeGrafter"/>
</dbReference>
<name>A0A6M4AWR0_9SPHN</name>
<dbReference type="Pfam" id="PF17920">
    <property type="entry name" value="TetR_C_16"/>
    <property type="match status" value="1"/>
</dbReference>
<dbReference type="InterPro" id="IPR050109">
    <property type="entry name" value="HTH-type_TetR-like_transc_reg"/>
</dbReference>
<gene>
    <name evidence="4" type="ORF">GV829_02220</name>
</gene>
<dbReference type="PRINTS" id="PR00455">
    <property type="entry name" value="HTHTETR"/>
</dbReference>
<dbReference type="PROSITE" id="PS50977">
    <property type="entry name" value="HTH_TETR_2"/>
    <property type="match status" value="1"/>
</dbReference>
<dbReference type="RefSeq" id="WP_169943628.1">
    <property type="nucleotide sequence ID" value="NZ_CP053015.1"/>
</dbReference>
<feature type="DNA-binding region" description="H-T-H motif" evidence="2">
    <location>
        <begin position="34"/>
        <end position="53"/>
    </location>
</feature>
<dbReference type="SUPFAM" id="SSF46689">
    <property type="entry name" value="Homeodomain-like"/>
    <property type="match status" value="1"/>
</dbReference>
<protein>
    <submittedName>
        <fullName evidence="4">TetR family transcriptional regulator</fullName>
    </submittedName>
</protein>
<sequence length="187" mass="20900">MDAAVRPRDAERTREAILRAAQRAFAQRGYAAVGVREITGAAEVNPSLVSRYFGSKERLFEEALADLLDTRLLTEVPRHGYGEAVMRTFTTDPGDRINPLPILVLATADPVSREIADRLLRSLVMEPLVRWFDRDDAEERAARMVMLASGFFTYRLLYPLDVLKGEVASATRAWLAAQFQSLVDDTG</sequence>